<feature type="repeat" description="ANK" evidence="11">
    <location>
        <begin position="44"/>
        <end position="76"/>
    </location>
</feature>
<evidence type="ECO:0000256" key="3">
    <source>
        <dbReference type="ARBA" id="ARBA00012483"/>
    </source>
</evidence>
<dbReference type="Pfam" id="PF24921">
    <property type="entry name" value="RING_XB3-XBAT31"/>
    <property type="match status" value="1"/>
</dbReference>
<keyword evidence="16" id="KW-1185">Reference proteome</keyword>
<evidence type="ECO:0000313" key="16">
    <source>
        <dbReference type="Proteomes" id="UP000886885"/>
    </source>
</evidence>
<evidence type="ECO:0000313" key="15">
    <source>
        <dbReference type="EMBL" id="KAG6792695.1"/>
    </source>
</evidence>
<dbReference type="GO" id="GO:0061630">
    <property type="term" value="F:ubiquitin protein ligase activity"/>
    <property type="evidence" value="ECO:0007669"/>
    <property type="project" value="UniProtKB-EC"/>
</dbReference>
<organism evidence="15 16">
    <name type="scientific">Populus tomentosa</name>
    <name type="common">Chinese white poplar</name>
    <dbReference type="NCBI Taxonomy" id="118781"/>
    <lineage>
        <taxon>Eukaryota</taxon>
        <taxon>Viridiplantae</taxon>
        <taxon>Streptophyta</taxon>
        <taxon>Embryophyta</taxon>
        <taxon>Tracheophyta</taxon>
        <taxon>Spermatophyta</taxon>
        <taxon>Magnoliopsida</taxon>
        <taxon>eudicotyledons</taxon>
        <taxon>Gunneridae</taxon>
        <taxon>Pentapetalae</taxon>
        <taxon>rosids</taxon>
        <taxon>fabids</taxon>
        <taxon>Malpighiales</taxon>
        <taxon>Salicaceae</taxon>
        <taxon>Saliceae</taxon>
        <taxon>Populus</taxon>
    </lineage>
</organism>
<dbReference type="GO" id="GO:0008270">
    <property type="term" value="F:zinc ion binding"/>
    <property type="evidence" value="ECO:0007669"/>
    <property type="project" value="UniProtKB-KW"/>
</dbReference>
<dbReference type="PROSITE" id="PS50088">
    <property type="entry name" value="ANK_REPEAT"/>
    <property type="match status" value="4"/>
</dbReference>
<evidence type="ECO:0000256" key="13">
    <source>
        <dbReference type="SAM" id="MobiDB-lite"/>
    </source>
</evidence>
<dbReference type="OrthoDB" id="194358at2759"/>
<dbReference type="PANTHER" id="PTHR24128">
    <property type="entry name" value="HOMEOBOX PROTEIN WARIAI"/>
    <property type="match status" value="1"/>
</dbReference>
<dbReference type="Pfam" id="PF12796">
    <property type="entry name" value="Ank_2"/>
    <property type="match status" value="2"/>
</dbReference>
<dbReference type="Pfam" id="PF00023">
    <property type="entry name" value="Ank"/>
    <property type="match status" value="1"/>
</dbReference>
<evidence type="ECO:0000256" key="11">
    <source>
        <dbReference type="PROSITE-ProRule" id="PRU00023"/>
    </source>
</evidence>
<feature type="compositionally biased region" description="Polar residues" evidence="13">
    <location>
        <begin position="428"/>
        <end position="439"/>
    </location>
</feature>
<feature type="repeat" description="ANK" evidence="11">
    <location>
        <begin position="156"/>
        <end position="181"/>
    </location>
</feature>
<feature type="region of interest" description="Disordered" evidence="13">
    <location>
        <begin position="418"/>
        <end position="442"/>
    </location>
</feature>
<feature type="domain" description="RING-type" evidence="14">
    <location>
        <begin position="344"/>
        <end position="393"/>
    </location>
</feature>
<sequence>MGQGLSCAASQDHRFFSAVHFGDLETVNAMLERDPSLLYQTTYDRQYPLHIAAANGQIEILSMLLERSVDPDMVNRQKQTPLMLAAMHGKISCVKKLVEAGANMLKFDSLNGRTCLHFAAYYGHSDCLQAILSAVQSSPVAVSWGYSRFVNIRDGRGATPLHLAARQRRPECVHILLDNGALVCSSTGGYGSPGTTPLHLAARGGSLDCIRELLAWGADRMQRDASGRIPYVVALKYRNGTCAALLNPSSAEPLVWPSPLKFISELNQEAKALLECALMEANREREKNILKGTGYSLPSPSHSDDGTDDNISEVIFHAYLQFDVMGLTYLSCKYTMQASDTELCCICFEQVCTIEVEDCGHQMCAHCTLALCCHNKPNPTTACLTPPVCPFCRSTIARLVVAKMKDCNDADQDIGDGGSPKLRKSRRSLNFSEGSSSFKGLSATFGKMGGRGSGRIAAENEWVDKP</sequence>
<evidence type="ECO:0000256" key="1">
    <source>
        <dbReference type="ARBA" id="ARBA00000900"/>
    </source>
</evidence>
<keyword evidence="8" id="KW-0833">Ubl conjugation pathway</keyword>
<evidence type="ECO:0000256" key="2">
    <source>
        <dbReference type="ARBA" id="ARBA00004906"/>
    </source>
</evidence>
<feature type="repeat" description="ANK" evidence="11">
    <location>
        <begin position="77"/>
        <end position="109"/>
    </location>
</feature>
<reference evidence="15" key="1">
    <citation type="journal article" date="2020" name="bioRxiv">
        <title>Hybrid origin of Populus tomentosa Carr. identified through genome sequencing and phylogenomic analysis.</title>
        <authorList>
            <person name="An X."/>
            <person name="Gao K."/>
            <person name="Chen Z."/>
            <person name="Li J."/>
            <person name="Yang X."/>
            <person name="Yang X."/>
            <person name="Zhou J."/>
            <person name="Guo T."/>
            <person name="Zhao T."/>
            <person name="Huang S."/>
            <person name="Miao D."/>
            <person name="Khan W.U."/>
            <person name="Rao P."/>
            <person name="Ye M."/>
            <person name="Lei B."/>
            <person name="Liao W."/>
            <person name="Wang J."/>
            <person name="Ji L."/>
            <person name="Li Y."/>
            <person name="Guo B."/>
            <person name="Mustafa N.S."/>
            <person name="Li S."/>
            <person name="Yun Q."/>
            <person name="Keller S.R."/>
            <person name="Mao J."/>
            <person name="Zhang R."/>
            <person name="Strauss S.H."/>
        </authorList>
    </citation>
    <scope>NUCLEOTIDE SEQUENCE</scope>
    <source>
        <strain evidence="15">GM15</strain>
        <tissue evidence="15">Leaf</tissue>
    </source>
</reference>
<dbReference type="SMART" id="SM00248">
    <property type="entry name" value="ANK"/>
    <property type="match status" value="6"/>
</dbReference>
<dbReference type="InterPro" id="IPR002110">
    <property type="entry name" value="Ankyrin_rpt"/>
</dbReference>
<keyword evidence="9" id="KW-0862">Zinc</keyword>
<dbReference type="InterPro" id="IPR056760">
    <property type="entry name" value="RING_XB3-like"/>
</dbReference>
<keyword evidence="7 12" id="KW-0863">Zinc-finger</keyword>
<evidence type="ECO:0000256" key="12">
    <source>
        <dbReference type="PROSITE-ProRule" id="PRU00175"/>
    </source>
</evidence>
<evidence type="ECO:0000256" key="8">
    <source>
        <dbReference type="ARBA" id="ARBA00022786"/>
    </source>
</evidence>
<keyword evidence="10 11" id="KW-0040">ANK repeat</keyword>
<evidence type="ECO:0000256" key="4">
    <source>
        <dbReference type="ARBA" id="ARBA00022679"/>
    </source>
</evidence>
<name>A0A8X8DIP5_POPTO</name>
<keyword evidence="4" id="KW-0808">Transferase</keyword>
<dbReference type="PROSITE" id="PS50089">
    <property type="entry name" value="ZF_RING_2"/>
    <property type="match status" value="1"/>
</dbReference>
<proteinExistence type="predicted"/>
<feature type="repeat" description="ANK" evidence="11">
    <location>
        <begin position="193"/>
        <end position="225"/>
    </location>
</feature>
<dbReference type="AlphaFoldDB" id="A0A8X8DIP5"/>
<comment type="catalytic activity">
    <reaction evidence="1">
        <text>S-ubiquitinyl-[E2 ubiquitin-conjugating enzyme]-L-cysteine + [acceptor protein]-L-lysine = [E2 ubiquitin-conjugating enzyme]-L-cysteine + N(6)-ubiquitinyl-[acceptor protein]-L-lysine.</text>
        <dbReference type="EC" id="2.3.2.27"/>
    </reaction>
</comment>
<dbReference type="InterPro" id="IPR001841">
    <property type="entry name" value="Znf_RING"/>
</dbReference>
<evidence type="ECO:0000256" key="6">
    <source>
        <dbReference type="ARBA" id="ARBA00022737"/>
    </source>
</evidence>
<evidence type="ECO:0000256" key="5">
    <source>
        <dbReference type="ARBA" id="ARBA00022723"/>
    </source>
</evidence>
<evidence type="ECO:0000256" key="7">
    <source>
        <dbReference type="ARBA" id="ARBA00022771"/>
    </source>
</evidence>
<protein>
    <recommendedName>
        <fullName evidence="3">RING-type E3 ubiquitin transferase</fullName>
        <ecNumber evidence="3">2.3.2.27</ecNumber>
    </recommendedName>
</protein>
<dbReference type="PANTHER" id="PTHR24128:SF14">
    <property type="entry name" value="E3 UBIQUITIN-PROTEIN LIGASE XBAT31-RELATED"/>
    <property type="match status" value="1"/>
</dbReference>
<dbReference type="Proteomes" id="UP000886885">
    <property type="component" value="Chromosome 1A"/>
</dbReference>
<gene>
    <name evidence="15" type="ORF">POTOM_001848</name>
</gene>
<accession>A0A8X8DIP5</accession>
<keyword evidence="6" id="KW-0677">Repeat</keyword>
<dbReference type="PROSITE" id="PS50297">
    <property type="entry name" value="ANK_REP_REGION"/>
    <property type="match status" value="4"/>
</dbReference>
<evidence type="ECO:0000259" key="14">
    <source>
        <dbReference type="PROSITE" id="PS50089"/>
    </source>
</evidence>
<dbReference type="CDD" id="cd23144">
    <property type="entry name" value="RING-HC_XBAT31-like"/>
    <property type="match status" value="1"/>
</dbReference>
<comment type="caution">
    <text evidence="15">The sequence shown here is derived from an EMBL/GenBank/DDBJ whole genome shotgun (WGS) entry which is preliminary data.</text>
</comment>
<evidence type="ECO:0000256" key="10">
    <source>
        <dbReference type="ARBA" id="ARBA00023043"/>
    </source>
</evidence>
<evidence type="ECO:0000256" key="9">
    <source>
        <dbReference type="ARBA" id="ARBA00022833"/>
    </source>
</evidence>
<keyword evidence="5" id="KW-0479">Metal-binding</keyword>
<comment type="pathway">
    <text evidence="2">Protein modification; protein ubiquitination.</text>
</comment>
<dbReference type="EC" id="2.3.2.27" evidence="3"/>
<dbReference type="EMBL" id="JAAWWB010000001">
    <property type="protein sequence ID" value="KAG6792695.1"/>
    <property type="molecule type" value="Genomic_DNA"/>
</dbReference>